<dbReference type="OrthoDB" id="9935451at2"/>
<evidence type="ECO:0000313" key="2">
    <source>
        <dbReference type="Proteomes" id="UP000298277"/>
    </source>
</evidence>
<accession>A0A5F1YAL0</accession>
<dbReference type="Proteomes" id="UP000298277">
    <property type="component" value="Unassembled WGS sequence"/>
</dbReference>
<evidence type="ECO:0000313" key="1">
    <source>
        <dbReference type="EMBL" id="TGK34316.1"/>
    </source>
</evidence>
<protein>
    <recommendedName>
        <fullName evidence="3">Lipoprotein</fullName>
    </recommendedName>
</protein>
<comment type="caution">
    <text evidence="1">The sequence shown here is derived from an EMBL/GenBank/DDBJ whole genome shotgun (WGS) entry which is preliminary data.</text>
</comment>
<evidence type="ECO:0008006" key="3">
    <source>
        <dbReference type="Google" id="ProtNLM"/>
    </source>
</evidence>
<gene>
    <name evidence="1" type="ORF">EHQ17_09860</name>
</gene>
<dbReference type="RefSeq" id="WP_135593346.1">
    <property type="nucleotide sequence ID" value="NZ_RQEZ01000099.1"/>
</dbReference>
<sequence length="131" mass="15455">MKLRTTLTAFWMTLFLFVSCDIRDPNYKPFGLEVTRDPDGEIVFIVPKKGKIMLSRIVVSDLEDYKHPEIMWDVSNSSREWKTRFRYGEKNISKDVGIGTPPKKLIKGHRYYFYASGNFIRGDEEEIEFVY</sequence>
<keyword evidence="2" id="KW-1185">Reference proteome</keyword>
<dbReference type="PROSITE" id="PS51257">
    <property type="entry name" value="PROKAR_LIPOPROTEIN"/>
    <property type="match status" value="1"/>
</dbReference>
<name>A0A5F1YAL0_9LEPT</name>
<dbReference type="AlphaFoldDB" id="A0A5F1YAL0"/>
<proteinExistence type="predicted"/>
<reference evidence="1" key="1">
    <citation type="journal article" date="2019" name="PLoS Negl. Trop. Dis.">
        <title>Revisiting the worldwide diversity of Leptospira species in the environment.</title>
        <authorList>
            <person name="Vincent A.T."/>
            <person name="Schiettekatte O."/>
            <person name="Bourhy P."/>
            <person name="Veyrier F.J."/>
            <person name="Picardeau M."/>
        </authorList>
    </citation>
    <scope>NUCLEOTIDE SEQUENCE [LARGE SCALE GENOMIC DNA]</scope>
    <source>
        <strain evidence="1">201800299</strain>
    </source>
</reference>
<organism evidence="1 2">
    <name type="scientific">Leptospira gomenensis</name>
    <dbReference type="NCBI Taxonomy" id="2484974"/>
    <lineage>
        <taxon>Bacteria</taxon>
        <taxon>Pseudomonadati</taxon>
        <taxon>Spirochaetota</taxon>
        <taxon>Spirochaetia</taxon>
        <taxon>Leptospirales</taxon>
        <taxon>Leptospiraceae</taxon>
        <taxon>Leptospira</taxon>
    </lineage>
</organism>
<dbReference type="EMBL" id="RQFA01000038">
    <property type="protein sequence ID" value="TGK34316.1"/>
    <property type="molecule type" value="Genomic_DNA"/>
</dbReference>